<dbReference type="PANTHER" id="PTHR33116">
    <property type="entry name" value="REVERSE TRANSCRIPTASE ZINC-BINDING DOMAIN-CONTAINING PROTEIN-RELATED-RELATED"/>
    <property type="match status" value="1"/>
</dbReference>
<sequence length="101" mass="11256">MCSRLKITYLSFADGLLMFARGDQISVQLLHDKFTVFTAASGLKADLSKSAIYFGGVFGTVMSHIQQTLGYSHGALPFRYLGIPLFTKKLNLIQWKPLLIK</sequence>
<evidence type="ECO:0000313" key="1">
    <source>
        <dbReference type="EMBL" id="JAP15047.1"/>
    </source>
</evidence>
<dbReference type="EMBL" id="GEDG01025727">
    <property type="protein sequence ID" value="JAP15047.1"/>
    <property type="molecule type" value="Transcribed_RNA"/>
</dbReference>
<dbReference type="AlphaFoldDB" id="A0A0V0H4Q5"/>
<reference evidence="1" key="1">
    <citation type="submission" date="2015-12" db="EMBL/GenBank/DDBJ databases">
        <title>Gene expression during late stages of embryo sac development: a critical building block for successful pollen-pistil interactions.</title>
        <authorList>
            <person name="Liu Y."/>
            <person name="Joly V."/>
            <person name="Sabar M."/>
            <person name="Matton D.P."/>
        </authorList>
    </citation>
    <scope>NUCLEOTIDE SEQUENCE</scope>
</reference>
<protein>
    <submittedName>
        <fullName evidence="1">Putative ovule protein</fullName>
    </submittedName>
</protein>
<name>A0A0V0H4Q5_SOLCH</name>
<dbReference type="PANTHER" id="PTHR33116:SF66">
    <property type="entry name" value="REVERSE TRANSCRIPTASE ZINC-BINDING DOMAIN-CONTAINING PROTEIN"/>
    <property type="match status" value="1"/>
</dbReference>
<accession>A0A0V0H4Q5</accession>
<organism evidence="1">
    <name type="scientific">Solanum chacoense</name>
    <name type="common">Chaco potato</name>
    <dbReference type="NCBI Taxonomy" id="4108"/>
    <lineage>
        <taxon>Eukaryota</taxon>
        <taxon>Viridiplantae</taxon>
        <taxon>Streptophyta</taxon>
        <taxon>Embryophyta</taxon>
        <taxon>Tracheophyta</taxon>
        <taxon>Spermatophyta</taxon>
        <taxon>Magnoliopsida</taxon>
        <taxon>eudicotyledons</taxon>
        <taxon>Gunneridae</taxon>
        <taxon>Pentapetalae</taxon>
        <taxon>asterids</taxon>
        <taxon>lamiids</taxon>
        <taxon>Solanales</taxon>
        <taxon>Solanaceae</taxon>
        <taxon>Solanoideae</taxon>
        <taxon>Solaneae</taxon>
        <taxon>Solanum</taxon>
    </lineage>
</organism>
<proteinExistence type="predicted"/>